<feature type="transmembrane region" description="Helical" evidence="1">
    <location>
        <begin position="714"/>
        <end position="737"/>
    </location>
</feature>
<evidence type="ECO:0000256" key="2">
    <source>
        <dbReference type="SAM" id="SignalP"/>
    </source>
</evidence>
<organism evidence="4 5">
    <name type="scientific">Strongylocentrotus purpuratus</name>
    <name type="common">Purple sea urchin</name>
    <dbReference type="NCBI Taxonomy" id="7668"/>
    <lineage>
        <taxon>Eukaryota</taxon>
        <taxon>Metazoa</taxon>
        <taxon>Echinodermata</taxon>
        <taxon>Eleutherozoa</taxon>
        <taxon>Echinozoa</taxon>
        <taxon>Echinoidea</taxon>
        <taxon>Euechinoidea</taxon>
        <taxon>Echinacea</taxon>
        <taxon>Camarodonta</taxon>
        <taxon>Echinidea</taxon>
        <taxon>Strongylocentrotidae</taxon>
        <taxon>Strongylocentrotus</taxon>
    </lineage>
</organism>
<sequence>MTTLARLLPIVVAATFVVVVCCFTTVHAGADPYLDKYLASVRQNKHGLEDIRKLFADRGLDLNNVVENMGNNQEFAKLLLEKLSSVRDMGTIREGENGDQFYVFDNEVPDRPETLVLASCLTDLIRLLVDVSLNVEYASRMWVSRGKLDESAFYTLLFKDPGNRWLCQSVKENKTSQNPPFSGKYCYSAAFNIPAGLGTCVPDTCTEEDVNILAWLLMILIGIEPFYYVDCTEPTPWNTADIGFTAGLAFFALIVLCGSLYDIFLQQLVLGKMRGYAVADDVVKRSSQNAVENDYENVRDDTVEDDQGSDVATTSIDSAMDATDDVQEEMEGAKVNGGYDFRVEKEVKDGVTKEPPAHKKNVEVEIDDSGSSLQRAKRSNNLGWAVLHALLMSFSAVNNCKKLLSAKKTKNTMAVLNGLRVVSMFWVILGHSCSFYIGRLMNPLESLILTDVIGFNAITNATLSVDTFFVLSGFLVTYLTLKQIDSVRKRSTAQWAGFWSLFYFHRWWRLTPVYMAAMGIYALLMPHFGQGWNTEVIYEYIKSICRQQWWTHPLYINNLYPWPNVLDDSCMGWSWYLANDMQFYIISPLILIVLYKNGKAGLALVASIMFVSLSSLFGLNWHYGYTISSQEPYTDNVPDPENADTTYSKPYTRIPPYLAGMVVGYVMFKLKGKRIKMPPLMVISGWLAALTTLWFTLYGIWFSYQRMDVPQATAVMYLTFCRLAWGVGVGWIIFACLQDYGGPIGAILSWQIWIPLARLTYCAYLIHPVILFSRVYSDAVLFHTSYITISYLFVANVVLSYASALVLSLLVEGPTMGLEKVMFGKFKRS</sequence>
<dbReference type="OMA" id="TAVMYLT"/>
<feature type="transmembrane region" description="Helical" evidence="1">
    <location>
        <begin position="786"/>
        <end position="811"/>
    </location>
</feature>
<feature type="transmembrane region" description="Helical" evidence="1">
    <location>
        <begin position="421"/>
        <end position="441"/>
    </location>
</feature>
<reference evidence="4" key="2">
    <citation type="submission" date="2021-01" db="UniProtKB">
        <authorList>
            <consortium name="EnsemblMetazoa"/>
        </authorList>
    </citation>
    <scope>IDENTIFICATION</scope>
</reference>
<feature type="transmembrane region" description="Helical" evidence="1">
    <location>
        <begin position="602"/>
        <end position="623"/>
    </location>
</feature>
<keyword evidence="2" id="KW-0732">Signal</keyword>
<dbReference type="GeneID" id="587381"/>
<accession>A0A7M7RDE7</accession>
<evidence type="ECO:0000259" key="3">
    <source>
        <dbReference type="Pfam" id="PF01757"/>
    </source>
</evidence>
<evidence type="ECO:0000313" key="5">
    <source>
        <dbReference type="Proteomes" id="UP000007110"/>
    </source>
</evidence>
<dbReference type="OrthoDB" id="207378at2759"/>
<dbReference type="Proteomes" id="UP000007110">
    <property type="component" value="Unassembled WGS sequence"/>
</dbReference>
<dbReference type="InParanoid" id="A0A7M7RDE7"/>
<keyword evidence="5" id="KW-1185">Reference proteome</keyword>
<name>A0A7M7RDE7_STRPU</name>
<dbReference type="PANTHER" id="PTHR11161:SF0">
    <property type="entry name" value="O-ACYLTRANSFERASE LIKE PROTEIN"/>
    <property type="match status" value="1"/>
</dbReference>
<dbReference type="KEGG" id="spu:587381"/>
<proteinExistence type="predicted"/>
<dbReference type="EnsemblMetazoa" id="XM_787110">
    <property type="protein sequence ID" value="XP_792203"/>
    <property type="gene ID" value="LOC587381"/>
</dbReference>
<feature type="signal peptide" evidence="2">
    <location>
        <begin position="1"/>
        <end position="28"/>
    </location>
</feature>
<dbReference type="Pfam" id="PF01757">
    <property type="entry name" value="Acyl_transf_3"/>
    <property type="match status" value="1"/>
</dbReference>
<dbReference type="InterPro" id="IPR002656">
    <property type="entry name" value="Acyl_transf_3_dom"/>
</dbReference>
<feature type="transmembrane region" description="Helical" evidence="1">
    <location>
        <begin position="507"/>
        <end position="524"/>
    </location>
</feature>
<dbReference type="GO" id="GO:0016747">
    <property type="term" value="F:acyltransferase activity, transferring groups other than amino-acyl groups"/>
    <property type="evidence" value="ECO:0007669"/>
    <property type="project" value="InterPro"/>
</dbReference>
<dbReference type="RefSeq" id="XP_792203.4">
    <property type="nucleotide sequence ID" value="XM_787110.5"/>
</dbReference>
<dbReference type="InterPro" id="IPR052728">
    <property type="entry name" value="O2_lipid_transport_reg"/>
</dbReference>
<feature type="transmembrane region" description="Helical" evidence="1">
    <location>
        <begin position="744"/>
        <end position="766"/>
    </location>
</feature>
<feature type="domain" description="Acyltransferase 3" evidence="3">
    <location>
        <begin position="416"/>
        <end position="811"/>
    </location>
</feature>
<feature type="transmembrane region" description="Helical" evidence="1">
    <location>
        <begin position="573"/>
        <end position="595"/>
    </location>
</feature>
<dbReference type="AlphaFoldDB" id="A0A7M7RDE7"/>
<dbReference type="PANTHER" id="PTHR11161">
    <property type="entry name" value="O-ACYLTRANSFERASE"/>
    <property type="match status" value="1"/>
</dbReference>
<feature type="transmembrane region" description="Helical" evidence="1">
    <location>
        <begin position="650"/>
        <end position="668"/>
    </location>
</feature>
<reference evidence="5" key="1">
    <citation type="submission" date="2015-02" db="EMBL/GenBank/DDBJ databases">
        <title>Genome sequencing for Strongylocentrotus purpuratus.</title>
        <authorList>
            <person name="Murali S."/>
            <person name="Liu Y."/>
            <person name="Vee V."/>
            <person name="English A."/>
            <person name="Wang M."/>
            <person name="Skinner E."/>
            <person name="Han Y."/>
            <person name="Muzny D.M."/>
            <person name="Worley K.C."/>
            <person name="Gibbs R.A."/>
        </authorList>
    </citation>
    <scope>NUCLEOTIDE SEQUENCE</scope>
</reference>
<protein>
    <recommendedName>
        <fullName evidence="3">Acyltransferase 3 domain-containing protein</fullName>
    </recommendedName>
</protein>
<evidence type="ECO:0000313" key="4">
    <source>
        <dbReference type="EnsemblMetazoa" id="XP_792203"/>
    </source>
</evidence>
<feature type="transmembrane region" description="Helical" evidence="1">
    <location>
        <begin position="680"/>
        <end position="702"/>
    </location>
</feature>
<keyword evidence="1" id="KW-1133">Transmembrane helix</keyword>
<evidence type="ECO:0000256" key="1">
    <source>
        <dbReference type="SAM" id="Phobius"/>
    </source>
</evidence>
<feature type="transmembrane region" description="Helical" evidence="1">
    <location>
        <begin position="242"/>
        <end position="264"/>
    </location>
</feature>
<feature type="transmembrane region" description="Helical" evidence="1">
    <location>
        <begin position="461"/>
        <end position="481"/>
    </location>
</feature>
<keyword evidence="1" id="KW-0812">Transmembrane</keyword>
<feature type="chain" id="PRO_5029446192" description="Acyltransferase 3 domain-containing protein" evidence="2">
    <location>
        <begin position="29"/>
        <end position="829"/>
    </location>
</feature>
<keyword evidence="1" id="KW-0472">Membrane</keyword>